<evidence type="ECO:0008006" key="4">
    <source>
        <dbReference type="Google" id="ProtNLM"/>
    </source>
</evidence>
<dbReference type="Ensembl" id="ENSCCRT00010026381.1">
    <property type="protein sequence ID" value="ENSCCRP00010024060.1"/>
    <property type="gene ID" value="ENSCCRG00010010336.1"/>
</dbReference>
<proteinExistence type="predicted"/>
<organism evidence="2 3">
    <name type="scientific">Cyprinus carpio</name>
    <name type="common">Common carp</name>
    <dbReference type="NCBI Taxonomy" id="7962"/>
    <lineage>
        <taxon>Eukaryota</taxon>
        <taxon>Metazoa</taxon>
        <taxon>Chordata</taxon>
        <taxon>Craniata</taxon>
        <taxon>Vertebrata</taxon>
        <taxon>Euteleostomi</taxon>
        <taxon>Actinopterygii</taxon>
        <taxon>Neopterygii</taxon>
        <taxon>Teleostei</taxon>
        <taxon>Ostariophysi</taxon>
        <taxon>Cypriniformes</taxon>
        <taxon>Cyprinidae</taxon>
        <taxon>Cyprininae</taxon>
        <taxon>Cyprinus</taxon>
    </lineage>
</organism>
<reference evidence="2" key="1">
    <citation type="submission" date="2025-08" db="UniProtKB">
        <authorList>
            <consortium name="Ensembl"/>
        </authorList>
    </citation>
    <scope>IDENTIFICATION</scope>
</reference>
<dbReference type="CDD" id="cd00882">
    <property type="entry name" value="Ras_like_GTPase"/>
    <property type="match status" value="1"/>
</dbReference>
<name>A0A8C1IXE7_CYPCA</name>
<dbReference type="PANTHER" id="PTHR14241">
    <property type="entry name" value="INTERFERON-INDUCED PROTEIN 44"/>
    <property type="match status" value="1"/>
</dbReference>
<dbReference type="Proteomes" id="UP000694427">
    <property type="component" value="Unplaced"/>
</dbReference>
<reference evidence="2" key="2">
    <citation type="submission" date="2025-09" db="UniProtKB">
        <authorList>
            <consortium name="Ensembl"/>
        </authorList>
    </citation>
    <scope>IDENTIFICATION</scope>
</reference>
<evidence type="ECO:0000313" key="3">
    <source>
        <dbReference type="Proteomes" id="UP000694427"/>
    </source>
</evidence>
<dbReference type="GO" id="GO:0006955">
    <property type="term" value="P:immune response"/>
    <property type="evidence" value="ECO:0007669"/>
    <property type="project" value="TreeGrafter"/>
</dbReference>
<accession>A0A8C1IXE7</accession>
<dbReference type="InterPro" id="IPR027417">
    <property type="entry name" value="P-loop_NTPase"/>
</dbReference>
<dbReference type="SUPFAM" id="SSF52540">
    <property type="entry name" value="P-loop containing nucleoside triphosphate hydrolases"/>
    <property type="match status" value="1"/>
</dbReference>
<evidence type="ECO:0000313" key="2">
    <source>
        <dbReference type="Ensembl" id="ENSCCRP00010024060.1"/>
    </source>
</evidence>
<sequence>MGSSESTPVQRPSSPPPPNPELDQPWRTFDWGQKKYLKEKLENFSPSHPDVKDIKILVAGPIGGGKSSFINSVDSAFQGRISSRALVYSYASGQILSQNLKGFTIRSGKKTLPFIFKDTMGLESPVSAGPQTEDIINAVFGHVKDGYKFNEGQALTYKDQHFNCDPNLSDQSFCLVYVIAADTVQYTDDCLLDKLKIIRQRISEKGIPQVIVMTKVDEVCPLVKKDLRKMFTSKKIKEKMELCSAKVGVPLTNIFPVKNYHNEINTDDDIDVLLLKALEQIVQLANDRLEDTDSY</sequence>
<evidence type="ECO:0000256" key="1">
    <source>
        <dbReference type="SAM" id="MobiDB-lite"/>
    </source>
</evidence>
<dbReference type="Gene3D" id="3.40.50.300">
    <property type="entry name" value="P-loop containing nucleotide triphosphate hydrolases"/>
    <property type="match status" value="1"/>
</dbReference>
<keyword evidence="3" id="KW-1185">Reference proteome</keyword>
<feature type="compositionally biased region" description="Polar residues" evidence="1">
    <location>
        <begin position="1"/>
        <end position="11"/>
    </location>
</feature>
<dbReference type="AlphaFoldDB" id="A0A8C1IXE7"/>
<dbReference type="PANTHER" id="PTHR14241:SF1">
    <property type="entry name" value="INTERFERON-INDUCED PROTEIN 44-RELATED"/>
    <property type="match status" value="1"/>
</dbReference>
<protein>
    <recommendedName>
        <fullName evidence="4">Interferon-induced protein 44-like</fullName>
    </recommendedName>
</protein>
<feature type="region of interest" description="Disordered" evidence="1">
    <location>
        <begin position="1"/>
        <end position="26"/>
    </location>
</feature>